<feature type="non-terminal residue" evidence="2">
    <location>
        <position position="93"/>
    </location>
</feature>
<keyword evidence="1" id="KW-1133">Transmembrane helix</keyword>
<reference evidence="2 3" key="1">
    <citation type="submission" date="2020-04" db="EMBL/GenBank/DDBJ databases">
        <title>Whole-genome sequencing of Vibrio spp. from China reveals different genetic environments of blaCTX-M-14 among diverse lineages.</title>
        <authorList>
            <person name="Zheng Z."/>
            <person name="Ye L."/>
            <person name="Chen S."/>
        </authorList>
    </citation>
    <scope>NUCLEOTIDE SEQUENCE [LARGE SCALE GENOMIC DNA]</scope>
    <source>
        <strain evidence="2 3">Vb0551</strain>
    </source>
</reference>
<dbReference type="Proteomes" id="UP000518904">
    <property type="component" value="Unassembled WGS sequence"/>
</dbReference>
<evidence type="ECO:0000313" key="3">
    <source>
        <dbReference type="Proteomes" id="UP000518904"/>
    </source>
</evidence>
<evidence type="ECO:0000313" key="2">
    <source>
        <dbReference type="EMBL" id="NMU81512.1"/>
    </source>
</evidence>
<dbReference type="AlphaFoldDB" id="A0A7Y0SDX8"/>
<evidence type="ECO:0000256" key="1">
    <source>
        <dbReference type="SAM" id="Phobius"/>
    </source>
</evidence>
<keyword evidence="1" id="KW-0472">Membrane</keyword>
<gene>
    <name evidence="2" type="ORF">HKB16_01310</name>
</gene>
<keyword evidence="1" id="KW-0812">Transmembrane</keyword>
<comment type="caution">
    <text evidence="2">The sequence shown here is derived from an EMBL/GenBank/DDBJ whole genome shotgun (WGS) entry which is preliminary data.</text>
</comment>
<organism evidence="2 3">
    <name type="scientific">Vibrio parahaemolyticus</name>
    <dbReference type="NCBI Taxonomy" id="670"/>
    <lineage>
        <taxon>Bacteria</taxon>
        <taxon>Pseudomonadati</taxon>
        <taxon>Pseudomonadota</taxon>
        <taxon>Gammaproteobacteria</taxon>
        <taxon>Vibrionales</taxon>
        <taxon>Vibrionaceae</taxon>
        <taxon>Vibrio</taxon>
    </lineage>
</organism>
<feature type="transmembrane region" description="Helical" evidence="1">
    <location>
        <begin position="48"/>
        <end position="75"/>
    </location>
</feature>
<feature type="transmembrane region" description="Helical" evidence="1">
    <location>
        <begin position="15"/>
        <end position="36"/>
    </location>
</feature>
<sequence length="93" mass="10435">GVGNTSYDDYGFKGLFYAGNALSGVLVIIFSFYLFSNYSNGKYRFTSFFILMFIALMLGTKSAVLGLVLVFFLSYTKLSELKSFLVLMVILFL</sequence>
<proteinExistence type="predicted"/>
<feature type="non-terminal residue" evidence="2">
    <location>
        <position position="1"/>
    </location>
</feature>
<dbReference type="EMBL" id="JABCLB010000148">
    <property type="protein sequence ID" value="NMU81512.1"/>
    <property type="molecule type" value="Genomic_DNA"/>
</dbReference>
<protein>
    <submittedName>
        <fullName evidence="2">Uncharacterized protein</fullName>
    </submittedName>
</protein>
<name>A0A7Y0SDX8_VIBPH</name>
<accession>A0A7Y0SDX8</accession>